<keyword evidence="3 7" id="KW-0812">Transmembrane</keyword>
<keyword evidence="6" id="KW-0862">Zinc</keyword>
<protein>
    <submittedName>
        <fullName evidence="8">Uncharacterized protein</fullName>
    </submittedName>
</protein>
<dbReference type="FunCoup" id="H2AY46">
    <property type="interactions" value="345"/>
</dbReference>
<dbReference type="eggNOG" id="KOG0748">
    <property type="taxonomic scope" value="Eukaryota"/>
</dbReference>
<dbReference type="Pfam" id="PF03006">
    <property type="entry name" value="HlyIII"/>
    <property type="match status" value="1"/>
</dbReference>
<dbReference type="GO" id="GO:0038023">
    <property type="term" value="F:signaling receptor activity"/>
    <property type="evidence" value="ECO:0007669"/>
    <property type="project" value="TreeGrafter"/>
</dbReference>
<feature type="transmembrane region" description="Helical" evidence="7">
    <location>
        <begin position="116"/>
        <end position="134"/>
    </location>
</feature>
<evidence type="ECO:0000256" key="4">
    <source>
        <dbReference type="ARBA" id="ARBA00022989"/>
    </source>
</evidence>
<dbReference type="OrthoDB" id="529367at2759"/>
<evidence type="ECO:0000256" key="5">
    <source>
        <dbReference type="ARBA" id="ARBA00023136"/>
    </source>
</evidence>
<sequence length="321" mass="37288">MISSRPKRSTRKVTIDTAFQDVVEQNKGETIRSLEKIIQLYNWNEIPDWQKDNEHIISGYVKETNSFFSCIESLFYLHNESVNVYSHLIPAVCFLMTSLLNKTIVPKFRTTTVLDYLYIDLFFLGAFTCLILSSTFHCFKSHSLRIATFGNKLDYLGIVVLISTSMISLLYYGFYDTPSLFYVFAFITLSFGLACATVSLKDKFRSRECRAYRATLFVCFGLSAVLPVICGLYHYGFYNTWHRIQLKWVLLEGVFYIFGAFLYGIRFPEKYTPGKYDIWGHSHQLFHILVVIAALCHFKALMCSYEHVHMFVIPSMLNILR</sequence>
<dbReference type="PANTHER" id="PTHR20855:SF52">
    <property type="entry name" value="ADIPONECTIN RECEPTOR PROTEIN"/>
    <property type="match status" value="1"/>
</dbReference>
<feature type="transmembrane region" description="Helical" evidence="7">
    <location>
        <begin position="84"/>
        <end position="104"/>
    </location>
</feature>
<feature type="binding site" evidence="6">
    <location>
        <position position="137"/>
    </location>
    <ligand>
        <name>Zn(2+)</name>
        <dbReference type="ChEBI" id="CHEBI:29105"/>
    </ligand>
</feature>
<name>H2AY46_KAZAF</name>
<organism evidence="8 9">
    <name type="scientific">Kazachstania africana (strain ATCC 22294 / BCRC 22015 / CBS 2517 / CECT 1963 / NBRC 1671 / NRRL Y-8276)</name>
    <name type="common">Yeast</name>
    <name type="synonym">Kluyveromyces africanus</name>
    <dbReference type="NCBI Taxonomy" id="1071382"/>
    <lineage>
        <taxon>Eukaryota</taxon>
        <taxon>Fungi</taxon>
        <taxon>Dikarya</taxon>
        <taxon>Ascomycota</taxon>
        <taxon>Saccharomycotina</taxon>
        <taxon>Saccharomycetes</taxon>
        <taxon>Saccharomycetales</taxon>
        <taxon>Saccharomycetaceae</taxon>
        <taxon>Kazachstania</taxon>
    </lineage>
</organism>
<evidence type="ECO:0000256" key="3">
    <source>
        <dbReference type="ARBA" id="ARBA00022692"/>
    </source>
</evidence>
<evidence type="ECO:0000256" key="1">
    <source>
        <dbReference type="ARBA" id="ARBA00004141"/>
    </source>
</evidence>
<dbReference type="EMBL" id="HE650827">
    <property type="protein sequence ID" value="CCF59296.1"/>
    <property type="molecule type" value="Genomic_DNA"/>
</dbReference>
<evidence type="ECO:0000313" key="9">
    <source>
        <dbReference type="Proteomes" id="UP000005220"/>
    </source>
</evidence>
<dbReference type="RefSeq" id="XP_003958431.1">
    <property type="nucleotide sequence ID" value="XM_003958382.1"/>
</dbReference>
<evidence type="ECO:0000256" key="6">
    <source>
        <dbReference type="PIRSR" id="PIRSR604254-1"/>
    </source>
</evidence>
<accession>H2AY46</accession>
<comment type="similarity">
    <text evidence="2">Belongs to the ADIPOR family.</text>
</comment>
<dbReference type="AlphaFoldDB" id="H2AY46"/>
<evidence type="ECO:0000256" key="2">
    <source>
        <dbReference type="ARBA" id="ARBA00007018"/>
    </source>
</evidence>
<dbReference type="InterPro" id="IPR004254">
    <property type="entry name" value="AdipoR/HlyIII-related"/>
</dbReference>
<dbReference type="GO" id="GO:0005886">
    <property type="term" value="C:plasma membrane"/>
    <property type="evidence" value="ECO:0007669"/>
    <property type="project" value="EnsemblFungi"/>
</dbReference>
<gene>
    <name evidence="8" type="primary">KAFR0G02650</name>
    <name evidence="8" type="ORF">KAFR_0G02650</name>
</gene>
<dbReference type="InParanoid" id="H2AY46"/>
<dbReference type="Proteomes" id="UP000005220">
    <property type="component" value="Chromosome 7"/>
</dbReference>
<reference evidence="8 9" key="1">
    <citation type="journal article" date="2011" name="Proc. Natl. Acad. Sci. U.S.A.">
        <title>Evolutionary erosion of yeast sex chromosomes by mating-type switching accidents.</title>
        <authorList>
            <person name="Gordon J.L."/>
            <person name="Armisen D."/>
            <person name="Proux-Wera E."/>
            <person name="Oheigeartaigh S.S."/>
            <person name="Byrne K.P."/>
            <person name="Wolfe K.H."/>
        </authorList>
    </citation>
    <scope>NUCLEOTIDE SEQUENCE [LARGE SCALE GENOMIC DNA]</scope>
    <source>
        <strain evidence="9">ATCC 22294 / BCRC 22015 / CBS 2517 / CECT 1963 / NBRC 1671 / NRRL Y-8276</strain>
    </source>
</reference>
<feature type="binding site" evidence="6">
    <location>
        <position position="283"/>
    </location>
    <ligand>
        <name>Zn(2+)</name>
        <dbReference type="ChEBI" id="CHEBI:29105"/>
    </ligand>
</feature>
<feature type="transmembrane region" description="Helical" evidence="7">
    <location>
        <begin position="180"/>
        <end position="200"/>
    </location>
</feature>
<dbReference type="GO" id="GO:0046872">
    <property type="term" value="F:metal ion binding"/>
    <property type="evidence" value="ECO:0007669"/>
    <property type="project" value="UniProtKB-KW"/>
</dbReference>
<keyword evidence="4 7" id="KW-1133">Transmembrane helix</keyword>
<keyword evidence="6" id="KW-0479">Metal-binding</keyword>
<keyword evidence="5 7" id="KW-0472">Membrane</keyword>
<feature type="binding site" evidence="6">
    <location>
        <position position="287"/>
    </location>
    <ligand>
        <name>Zn(2+)</name>
        <dbReference type="ChEBI" id="CHEBI:29105"/>
    </ligand>
</feature>
<dbReference type="GeneID" id="13887403"/>
<dbReference type="GO" id="GO:0009636">
    <property type="term" value="P:response to toxic substance"/>
    <property type="evidence" value="ECO:0007669"/>
    <property type="project" value="EnsemblFungi"/>
</dbReference>
<keyword evidence="9" id="KW-1185">Reference proteome</keyword>
<feature type="transmembrane region" description="Helical" evidence="7">
    <location>
        <begin position="248"/>
        <end position="265"/>
    </location>
</feature>
<feature type="transmembrane region" description="Helical" evidence="7">
    <location>
        <begin position="155"/>
        <end position="174"/>
    </location>
</feature>
<dbReference type="GO" id="GO:0000122">
    <property type="term" value="P:negative regulation of transcription by RNA polymerase II"/>
    <property type="evidence" value="ECO:0007669"/>
    <property type="project" value="EnsemblFungi"/>
</dbReference>
<comment type="subcellular location">
    <subcellularLocation>
        <location evidence="1">Membrane</location>
        <topology evidence="1">Multi-pass membrane protein</topology>
    </subcellularLocation>
</comment>
<dbReference type="STRING" id="1071382.H2AY46"/>
<evidence type="ECO:0000256" key="7">
    <source>
        <dbReference type="SAM" id="Phobius"/>
    </source>
</evidence>
<evidence type="ECO:0000313" key="8">
    <source>
        <dbReference type="EMBL" id="CCF59296.1"/>
    </source>
</evidence>
<dbReference type="HOGENOM" id="CLU_023075_2_0_1"/>
<dbReference type="PANTHER" id="PTHR20855">
    <property type="entry name" value="ADIPOR/PROGESTIN RECEPTOR-RELATED"/>
    <property type="match status" value="1"/>
</dbReference>
<feature type="transmembrane region" description="Helical" evidence="7">
    <location>
        <begin position="212"/>
        <end position="236"/>
    </location>
</feature>
<proteinExistence type="inferred from homology"/>
<dbReference type="KEGG" id="kaf:KAFR_0G02650"/>
<feature type="transmembrane region" description="Helical" evidence="7">
    <location>
        <begin position="285"/>
        <end position="302"/>
    </location>
</feature>
<dbReference type="GO" id="GO:0006882">
    <property type="term" value="P:intracellular zinc ion homeostasis"/>
    <property type="evidence" value="ECO:0007669"/>
    <property type="project" value="EnsemblFungi"/>
</dbReference>